<dbReference type="EMBL" id="CP015588">
    <property type="protein sequence ID" value="APY88190.1"/>
    <property type="molecule type" value="Genomic_DNA"/>
</dbReference>
<dbReference type="Proteomes" id="UP000187191">
    <property type="component" value="Chromosome"/>
</dbReference>
<feature type="region of interest" description="Disordered" evidence="1">
    <location>
        <begin position="1"/>
        <end position="64"/>
    </location>
</feature>
<evidence type="ECO:0000313" key="3">
    <source>
        <dbReference type="Proteomes" id="UP000187191"/>
    </source>
</evidence>
<evidence type="ECO:0000256" key="1">
    <source>
        <dbReference type="SAM" id="MobiDB-lite"/>
    </source>
</evidence>
<gene>
    <name evidence="2" type="ORF">A7J05_23095</name>
</gene>
<feature type="compositionally biased region" description="Basic and acidic residues" evidence="1">
    <location>
        <begin position="1"/>
        <end position="11"/>
    </location>
</feature>
<feature type="compositionally biased region" description="Basic and acidic residues" evidence="1">
    <location>
        <begin position="37"/>
        <end position="57"/>
    </location>
</feature>
<proteinExistence type="predicted"/>
<protein>
    <submittedName>
        <fullName evidence="2">Uncharacterized protein</fullName>
    </submittedName>
</protein>
<reference evidence="2 3" key="1">
    <citation type="submission" date="2016-05" db="EMBL/GenBank/DDBJ databases">
        <authorList>
            <person name="Gu J."/>
        </authorList>
    </citation>
    <scope>NUCLEOTIDE SEQUENCE [LARGE SCALE GENOMIC DNA]</scope>
    <source>
        <strain evidence="2 3">ACCC40021</strain>
    </source>
</reference>
<keyword evidence="3" id="KW-1185">Reference proteome</keyword>
<accession>A0ABN4VSM9</accession>
<name>A0ABN4VSM9_9ACTN</name>
<dbReference type="RefSeq" id="WP_076686145.1">
    <property type="nucleotide sequence ID" value="NZ_CP015588.1"/>
</dbReference>
<organism evidence="2 3">
    <name type="scientific">Streptomyces alfalfae</name>
    <dbReference type="NCBI Taxonomy" id="1642299"/>
    <lineage>
        <taxon>Bacteria</taxon>
        <taxon>Bacillati</taxon>
        <taxon>Actinomycetota</taxon>
        <taxon>Actinomycetes</taxon>
        <taxon>Kitasatosporales</taxon>
        <taxon>Streptomycetaceae</taxon>
        <taxon>Streptomyces</taxon>
    </lineage>
</organism>
<evidence type="ECO:0000313" key="2">
    <source>
        <dbReference type="EMBL" id="APY88190.1"/>
    </source>
</evidence>
<sequence length="64" mass="7509">MGLFRRREQPTRDYPTAATSVTGDAGRFRRHKTSGARRADRQGQAWEDRDRAQDRRGGWYRSAR</sequence>